<evidence type="ECO:0000313" key="3">
    <source>
        <dbReference type="EMBL" id="MSS42637.1"/>
    </source>
</evidence>
<dbReference type="AlphaFoldDB" id="A0A844FF49"/>
<dbReference type="SUPFAM" id="SSF50249">
    <property type="entry name" value="Nucleic acid-binding proteins"/>
    <property type="match status" value="1"/>
</dbReference>
<evidence type="ECO:0000259" key="2">
    <source>
        <dbReference type="PROSITE" id="PS50126"/>
    </source>
</evidence>
<dbReference type="InterPro" id="IPR036388">
    <property type="entry name" value="WH-like_DNA-bd_sf"/>
</dbReference>
<dbReference type="RefSeq" id="WP_154482731.1">
    <property type="nucleotide sequence ID" value="NZ_VULR01000002.1"/>
</dbReference>
<protein>
    <submittedName>
        <fullName evidence="3">S1 RNA-binding domain-containing protein</fullName>
    </submittedName>
</protein>
<dbReference type="EMBL" id="VULR01000002">
    <property type="protein sequence ID" value="MSS42637.1"/>
    <property type="molecule type" value="Genomic_DNA"/>
</dbReference>
<dbReference type="InterPro" id="IPR014464">
    <property type="entry name" value="CvfB_fam"/>
</dbReference>
<comment type="caution">
    <text evidence="3">The sequence shown here is derived from an EMBL/GenBank/DDBJ whole genome shotgun (WGS) entry which is preliminary data.</text>
</comment>
<dbReference type="OrthoDB" id="9801597at2"/>
<proteinExistence type="inferred from homology"/>
<comment type="similarity">
    <text evidence="1">Belongs to the CvfB family.</text>
</comment>
<dbReference type="Proteomes" id="UP000462760">
    <property type="component" value="Unassembled WGS sequence"/>
</dbReference>
<dbReference type="SMART" id="SM00316">
    <property type="entry name" value="S1"/>
    <property type="match status" value="2"/>
</dbReference>
<reference evidence="3 4" key="1">
    <citation type="submission" date="2019-08" db="EMBL/GenBank/DDBJ databases">
        <title>In-depth cultivation of the pig gut microbiome towards novel bacterial diversity and tailored functional studies.</title>
        <authorList>
            <person name="Wylensek D."/>
            <person name="Hitch T.C.A."/>
            <person name="Clavel T."/>
        </authorList>
    </citation>
    <scope>NUCLEOTIDE SEQUENCE [LARGE SCALE GENOMIC DNA]</scope>
    <source>
        <strain evidence="3 4">Med78-601-WT-4W-RMD-3</strain>
    </source>
</reference>
<sequence>MIEIGKIQKLEVVKITQSGLYLNTKDEKNKDDIFLPKKEMPKDTKEGNMIEVFIYKGTKNEILATTKKPKLTVGEIGLLRVVQNTKIGAFLDWGIDKDLFLPFTEQIGKVEKGREYLVGVYIDKSNRPCATMKIKNILSSKSPYKENDRVKGTIYGINHDMGAFVAVDNKYDGLIPKNELYGVYKIGDEVEVRVTMVRVDGKLNLSLRKKSYKQMDRDATRILKKLRSNNGELGLNDNSSPEKIYKELNMSKSSFKRAVGRLLKERQIEFTKKGIRIKR</sequence>
<dbReference type="InterPro" id="IPR039566">
    <property type="entry name" value="CvfB_S1_st"/>
</dbReference>
<feature type="domain" description="S1 motif" evidence="2">
    <location>
        <begin position="147"/>
        <end position="208"/>
    </location>
</feature>
<dbReference type="Gene3D" id="2.40.50.140">
    <property type="entry name" value="Nucleic acid-binding proteins"/>
    <property type="match status" value="2"/>
</dbReference>
<evidence type="ECO:0000256" key="1">
    <source>
        <dbReference type="PIRNR" id="PIRNR012524"/>
    </source>
</evidence>
<dbReference type="InterPro" id="IPR003029">
    <property type="entry name" value="S1_domain"/>
</dbReference>
<dbReference type="InterPro" id="IPR040764">
    <property type="entry name" value="CvfB_WH"/>
</dbReference>
<dbReference type="PROSITE" id="PS50126">
    <property type="entry name" value="S1"/>
    <property type="match status" value="1"/>
</dbReference>
<accession>A0A844FF49</accession>
<dbReference type="Pfam" id="PF17783">
    <property type="entry name" value="WHD_CvfB"/>
    <property type="match status" value="1"/>
</dbReference>
<dbReference type="GO" id="GO:0003676">
    <property type="term" value="F:nucleic acid binding"/>
    <property type="evidence" value="ECO:0007669"/>
    <property type="project" value="InterPro"/>
</dbReference>
<dbReference type="Pfam" id="PF00575">
    <property type="entry name" value="S1"/>
    <property type="match status" value="1"/>
</dbReference>
<evidence type="ECO:0000313" key="4">
    <source>
        <dbReference type="Proteomes" id="UP000462760"/>
    </source>
</evidence>
<gene>
    <name evidence="3" type="ORF">FYJ27_02655</name>
</gene>
<dbReference type="Gene3D" id="1.10.10.10">
    <property type="entry name" value="Winged helix-like DNA-binding domain superfamily/Winged helix DNA-binding domain"/>
    <property type="match status" value="1"/>
</dbReference>
<organism evidence="3 4">
    <name type="scientific">Anaerosalibacter bizertensis</name>
    <dbReference type="NCBI Taxonomy" id="932217"/>
    <lineage>
        <taxon>Bacteria</taxon>
        <taxon>Bacillati</taxon>
        <taxon>Bacillota</taxon>
        <taxon>Tissierellia</taxon>
        <taxon>Tissierellales</taxon>
        <taxon>Sporanaerobacteraceae</taxon>
        <taxon>Anaerosalibacter</taxon>
    </lineage>
</organism>
<dbReference type="PANTHER" id="PTHR37296:SF1">
    <property type="entry name" value="CONSERVED VIRULENCE FACTOR B"/>
    <property type="match status" value="1"/>
</dbReference>
<name>A0A844FF49_9FIRM</name>
<dbReference type="Pfam" id="PF13509">
    <property type="entry name" value="S1_2"/>
    <property type="match status" value="2"/>
</dbReference>
<dbReference type="InterPro" id="IPR012340">
    <property type="entry name" value="NA-bd_OB-fold"/>
</dbReference>
<dbReference type="PANTHER" id="PTHR37296">
    <property type="entry name" value="CONSERVED VIRULENCE FACTOR B"/>
    <property type="match status" value="1"/>
</dbReference>
<dbReference type="PIRSF" id="PIRSF012524">
    <property type="entry name" value="YitL_S1"/>
    <property type="match status" value="1"/>
</dbReference>